<keyword evidence="5" id="KW-0677">Repeat</keyword>
<comment type="caution">
    <text evidence="14">The sequence shown here is derived from an EMBL/GenBank/DDBJ whole genome shotgun (WGS) entry which is preliminary data.</text>
</comment>
<keyword evidence="8" id="KW-0720">Serine protease</keyword>
<dbReference type="InterPro" id="IPR001940">
    <property type="entry name" value="Peptidase_S1C"/>
</dbReference>
<feature type="binding site" evidence="10">
    <location>
        <position position="148"/>
    </location>
    <ligand>
        <name>substrate</name>
    </ligand>
</feature>
<dbReference type="EC" id="1.3.1.74" evidence="14"/>
<dbReference type="PANTHER" id="PTHR22939">
    <property type="entry name" value="SERINE PROTEASE FAMILY S1C HTRA-RELATED"/>
    <property type="match status" value="1"/>
</dbReference>
<dbReference type="Proteomes" id="UP000003688">
    <property type="component" value="Unassembled WGS sequence"/>
</dbReference>
<dbReference type="EMBL" id="ABOX02000003">
    <property type="protein sequence ID" value="EEF62733.1"/>
    <property type="molecule type" value="Genomic_DNA"/>
</dbReference>
<dbReference type="NCBIfam" id="TIGR02037">
    <property type="entry name" value="degP_htrA_DO"/>
    <property type="match status" value="1"/>
</dbReference>
<comment type="similarity">
    <text evidence="2">Belongs to the peptidase S1C family.</text>
</comment>
<evidence type="ECO:0000256" key="1">
    <source>
        <dbReference type="ARBA" id="ARBA00004418"/>
    </source>
</evidence>
<dbReference type="GO" id="GO:0032440">
    <property type="term" value="F:2-alkenal reductase [NAD(P)H] activity"/>
    <property type="evidence" value="ECO:0007669"/>
    <property type="project" value="UniProtKB-EC"/>
</dbReference>
<dbReference type="GO" id="GO:0004252">
    <property type="term" value="F:serine-type endopeptidase activity"/>
    <property type="evidence" value="ECO:0007669"/>
    <property type="project" value="InterPro"/>
</dbReference>
<evidence type="ECO:0000259" key="13">
    <source>
        <dbReference type="PROSITE" id="PS50106"/>
    </source>
</evidence>
<keyword evidence="3 14" id="KW-0645">Protease</keyword>
<organism evidence="14 15">
    <name type="scientific">Pedosphaera parvula (strain Ellin514)</name>
    <dbReference type="NCBI Taxonomy" id="320771"/>
    <lineage>
        <taxon>Bacteria</taxon>
        <taxon>Pseudomonadati</taxon>
        <taxon>Verrucomicrobiota</taxon>
        <taxon>Pedosphaerae</taxon>
        <taxon>Pedosphaerales</taxon>
        <taxon>Pedosphaeraceae</taxon>
        <taxon>Pedosphaera</taxon>
    </lineage>
</organism>
<keyword evidence="6" id="KW-0574">Periplasm</keyword>
<dbReference type="SUPFAM" id="SSF50156">
    <property type="entry name" value="PDZ domain-like"/>
    <property type="match status" value="2"/>
</dbReference>
<feature type="binding site" evidence="10">
    <location>
        <position position="178"/>
    </location>
    <ligand>
        <name>substrate</name>
    </ligand>
</feature>
<dbReference type="SUPFAM" id="SSF50494">
    <property type="entry name" value="Trypsin-like serine proteases"/>
    <property type="match status" value="1"/>
</dbReference>
<proteinExistence type="inferred from homology"/>
<evidence type="ECO:0000256" key="4">
    <source>
        <dbReference type="ARBA" id="ARBA00022729"/>
    </source>
</evidence>
<evidence type="ECO:0000256" key="6">
    <source>
        <dbReference type="ARBA" id="ARBA00022764"/>
    </source>
</evidence>
<keyword evidence="7" id="KW-0378">Hydrolase</keyword>
<feature type="compositionally biased region" description="Basic and acidic residues" evidence="11">
    <location>
        <begin position="399"/>
        <end position="408"/>
    </location>
</feature>
<dbReference type="InterPro" id="IPR036034">
    <property type="entry name" value="PDZ_sf"/>
</dbReference>
<feature type="signal peptide" evidence="12">
    <location>
        <begin position="1"/>
        <end position="29"/>
    </location>
</feature>
<dbReference type="Pfam" id="PF13180">
    <property type="entry name" value="PDZ_2"/>
    <property type="match status" value="1"/>
</dbReference>
<keyword evidence="4 12" id="KW-0732">Signal</keyword>
<sequence length="517" mass="54812" precursor="true">MKRSFLKLCSNLRVSLLAGALVVAGSSLAVNHLVMANDAPKVTTVALNVNDTPVQRDGRFGTSFAPVVKKVAPSVVKVEVTSKSKNMDLPNSPYPDEDFLRRFFGDQFNPRGGAGPNRGGRTMRSPKQYGLGSGVIVNKDGYILTNNHVVEDADEIKVSLNDGREFTAKVIGRDPKTDIAVIKIDAKDLPPITIADSDKIEVGDISLAIGNPFGIGQSVTMGIISATGRGNVGVDYEDFLQTDAAINPGNSGGALVDADGRLIGINTAILSRSGGYQGVGFAVPINLARNVMESLIKNGRVVRGFLGVSIQDLNPSLSKTFKLPDEKGALVGDVSPDSPALKAGIKSGDVILTFNNKPVSDSRHLKLQVAQTTPGSSVPVKVLREGKEQTLKVLLKELPGSEKTERADNGNSNDNDALHGVAVADLDNQARNQLGVPKNLEGAAVSDVDQDSAAYEAGLRPGDIIQEINRQPVHNADEAVKLTENLKDKAILLKVWSKRGEASGSRYVVVDESKSGK</sequence>
<reference evidence="14 15" key="1">
    <citation type="journal article" date="2011" name="J. Bacteriol.">
        <title>Genome sequence of 'Pedosphaera parvula' Ellin514, an aerobic Verrucomicrobial isolate from pasture soil.</title>
        <authorList>
            <person name="Kant R."/>
            <person name="van Passel M.W."/>
            <person name="Sangwan P."/>
            <person name="Palva A."/>
            <person name="Lucas S."/>
            <person name="Copeland A."/>
            <person name="Lapidus A."/>
            <person name="Glavina Del Rio T."/>
            <person name="Dalin E."/>
            <person name="Tice H."/>
            <person name="Bruce D."/>
            <person name="Goodwin L."/>
            <person name="Pitluck S."/>
            <person name="Chertkov O."/>
            <person name="Larimer F.W."/>
            <person name="Land M.L."/>
            <person name="Hauser L."/>
            <person name="Brettin T.S."/>
            <person name="Detter J.C."/>
            <person name="Han S."/>
            <person name="de Vos W.M."/>
            <person name="Janssen P.H."/>
            <person name="Smidt H."/>
        </authorList>
    </citation>
    <scope>NUCLEOTIDE SEQUENCE [LARGE SCALE GENOMIC DNA]</scope>
    <source>
        <strain evidence="14 15">Ellin514</strain>
    </source>
</reference>
<evidence type="ECO:0000313" key="14">
    <source>
        <dbReference type="EMBL" id="EEF62733.1"/>
    </source>
</evidence>
<dbReference type="InterPro" id="IPR041489">
    <property type="entry name" value="PDZ_6"/>
</dbReference>
<evidence type="ECO:0000256" key="11">
    <source>
        <dbReference type="SAM" id="MobiDB-lite"/>
    </source>
</evidence>
<evidence type="ECO:0000256" key="7">
    <source>
        <dbReference type="ARBA" id="ARBA00022801"/>
    </source>
</evidence>
<dbReference type="SMART" id="SM00228">
    <property type="entry name" value="PDZ"/>
    <property type="match status" value="2"/>
</dbReference>
<feature type="domain" description="PDZ" evidence="13">
    <location>
        <begin position="423"/>
        <end position="492"/>
    </location>
</feature>
<dbReference type="InterPro" id="IPR011782">
    <property type="entry name" value="Pept_S1C_Do"/>
</dbReference>
<dbReference type="PROSITE" id="PS50106">
    <property type="entry name" value="PDZ"/>
    <property type="match status" value="2"/>
</dbReference>
<feature type="region of interest" description="Disordered" evidence="11">
    <location>
        <begin position="397"/>
        <end position="416"/>
    </location>
</feature>
<dbReference type="GO" id="GO:0006508">
    <property type="term" value="P:proteolysis"/>
    <property type="evidence" value="ECO:0007669"/>
    <property type="project" value="UniProtKB-KW"/>
</dbReference>
<evidence type="ECO:0000256" key="3">
    <source>
        <dbReference type="ARBA" id="ARBA00022670"/>
    </source>
</evidence>
<dbReference type="CDD" id="cd10839">
    <property type="entry name" value="cpPDZ1_DegP-like"/>
    <property type="match status" value="1"/>
</dbReference>
<comment type="subcellular location">
    <subcellularLocation>
        <location evidence="1">Periplasm</location>
    </subcellularLocation>
</comment>
<feature type="active site" description="Charge relay system" evidence="9">
    <location>
        <position position="148"/>
    </location>
</feature>
<dbReference type="PANTHER" id="PTHR22939:SF129">
    <property type="entry name" value="SERINE PROTEASE HTRA2, MITOCHONDRIAL"/>
    <property type="match status" value="1"/>
</dbReference>
<dbReference type="Pfam" id="PF13365">
    <property type="entry name" value="Trypsin_2"/>
    <property type="match status" value="1"/>
</dbReference>
<dbReference type="GO" id="GO:0042597">
    <property type="term" value="C:periplasmic space"/>
    <property type="evidence" value="ECO:0007669"/>
    <property type="project" value="UniProtKB-SubCell"/>
</dbReference>
<evidence type="ECO:0000256" key="2">
    <source>
        <dbReference type="ARBA" id="ARBA00010541"/>
    </source>
</evidence>
<dbReference type="InterPro" id="IPR001478">
    <property type="entry name" value="PDZ"/>
</dbReference>
<evidence type="ECO:0000256" key="5">
    <source>
        <dbReference type="ARBA" id="ARBA00022737"/>
    </source>
</evidence>
<feature type="active site" description="Charge relay system" evidence="9">
    <location>
        <position position="251"/>
    </location>
</feature>
<feature type="binding site" evidence="10">
    <location>
        <begin position="249"/>
        <end position="251"/>
    </location>
    <ligand>
        <name>substrate</name>
    </ligand>
</feature>
<name>B9XB48_PEDPL</name>
<dbReference type="Gene3D" id="2.40.10.120">
    <property type="match status" value="1"/>
</dbReference>
<gene>
    <name evidence="14" type="ORF">Cflav_PD5368</name>
</gene>
<feature type="active site" description="Charge relay system" evidence="9">
    <location>
        <position position="178"/>
    </location>
</feature>
<keyword evidence="14" id="KW-0560">Oxidoreductase</keyword>
<accession>B9XB48</accession>
<dbReference type="MEROPS" id="S01.477"/>
<evidence type="ECO:0000313" key="15">
    <source>
        <dbReference type="Proteomes" id="UP000003688"/>
    </source>
</evidence>
<feature type="chain" id="PRO_5002894255" evidence="12">
    <location>
        <begin position="30"/>
        <end position="517"/>
    </location>
</feature>
<dbReference type="Pfam" id="PF17820">
    <property type="entry name" value="PDZ_6"/>
    <property type="match status" value="1"/>
</dbReference>
<dbReference type="Gene3D" id="2.30.42.10">
    <property type="match status" value="2"/>
</dbReference>
<dbReference type="OrthoDB" id="9758917at2"/>
<evidence type="ECO:0000256" key="10">
    <source>
        <dbReference type="PIRSR" id="PIRSR611782-2"/>
    </source>
</evidence>
<evidence type="ECO:0000256" key="12">
    <source>
        <dbReference type="SAM" id="SignalP"/>
    </source>
</evidence>
<evidence type="ECO:0000256" key="9">
    <source>
        <dbReference type="PIRSR" id="PIRSR611782-1"/>
    </source>
</evidence>
<dbReference type="STRING" id="320771.Cflav_PD5368"/>
<feature type="domain" description="PDZ" evidence="13">
    <location>
        <begin position="295"/>
        <end position="386"/>
    </location>
</feature>
<protein>
    <submittedName>
        <fullName evidence="14">Protease Do</fullName>
        <ecNumber evidence="14">1.3.1.74</ecNumber>
    </submittedName>
</protein>
<dbReference type="AlphaFoldDB" id="B9XB48"/>
<keyword evidence="15" id="KW-1185">Reference proteome</keyword>
<dbReference type="PRINTS" id="PR00834">
    <property type="entry name" value="PROTEASES2C"/>
</dbReference>
<dbReference type="InterPro" id="IPR009003">
    <property type="entry name" value="Peptidase_S1_PA"/>
</dbReference>
<dbReference type="RefSeq" id="WP_007413046.1">
    <property type="nucleotide sequence ID" value="NZ_ABOX02000003.1"/>
</dbReference>
<evidence type="ECO:0000256" key="8">
    <source>
        <dbReference type="ARBA" id="ARBA00022825"/>
    </source>
</evidence>